<comment type="pathway">
    <text evidence="18">Bacterial outer membrane biogenesis; LPS lipid A biosynthesis.</text>
</comment>
<feature type="binding site" evidence="18">
    <location>
        <position position="186"/>
    </location>
    <ligand>
        <name>UDP-N-acetyl-alpha-D-glucosamine</name>
        <dbReference type="ChEBI" id="CHEBI:57705"/>
    </ligand>
</feature>
<dbReference type="RefSeq" id="WP_220192175.1">
    <property type="nucleotide sequence ID" value="NZ_BNJF01000001.1"/>
</dbReference>
<feature type="active site" description="Proton acceptor" evidence="18">
    <location>
        <position position="377"/>
    </location>
</feature>
<proteinExistence type="inferred from homology"/>
<dbReference type="GO" id="GO:0009252">
    <property type="term" value="P:peptidoglycan biosynthetic process"/>
    <property type="evidence" value="ECO:0007669"/>
    <property type="project" value="UniProtKB-UniRule"/>
</dbReference>
<feature type="region of interest" description="N-acetyltransferase" evidence="18">
    <location>
        <begin position="266"/>
        <end position="476"/>
    </location>
</feature>
<feature type="domain" description="MobA-like NTP transferase" evidence="19">
    <location>
        <begin position="7"/>
        <end position="148"/>
    </location>
</feature>
<keyword evidence="6 18" id="KW-0548">Nucleotidyltransferase</keyword>
<dbReference type="GO" id="GO:0003977">
    <property type="term" value="F:UDP-N-acetylglucosamine diphosphorylase activity"/>
    <property type="evidence" value="ECO:0007669"/>
    <property type="project" value="UniProtKB-UniRule"/>
</dbReference>
<evidence type="ECO:0000256" key="12">
    <source>
        <dbReference type="ARBA" id="ARBA00023268"/>
    </source>
</evidence>
<feature type="region of interest" description="Pyrophosphorylase" evidence="18">
    <location>
        <begin position="1"/>
        <end position="244"/>
    </location>
</feature>
<evidence type="ECO:0000256" key="17">
    <source>
        <dbReference type="ARBA" id="ARBA00049628"/>
    </source>
</evidence>
<keyword evidence="7 18" id="KW-0479">Metal-binding</keyword>
<keyword evidence="9 18" id="KW-0460">Magnesium</keyword>
<feature type="binding site" evidence="18">
    <location>
        <begin position="91"/>
        <end position="92"/>
    </location>
    <ligand>
        <name>UDP-N-acetyl-alpha-D-glucosamine</name>
        <dbReference type="ChEBI" id="CHEBI:57705"/>
    </ligand>
</feature>
<evidence type="ECO:0000259" key="19">
    <source>
        <dbReference type="Pfam" id="PF12804"/>
    </source>
</evidence>
<gene>
    <name evidence="18 20" type="primary">glmU</name>
    <name evidence="20" type="ORF">KSX_08200</name>
</gene>
<dbReference type="CDD" id="cd03353">
    <property type="entry name" value="LbH_GlmU_C"/>
    <property type="match status" value="1"/>
</dbReference>
<evidence type="ECO:0000256" key="3">
    <source>
        <dbReference type="ARBA" id="ARBA00007947"/>
    </source>
</evidence>
<dbReference type="Pfam" id="PF00132">
    <property type="entry name" value="Hexapep"/>
    <property type="match status" value="1"/>
</dbReference>
<comment type="caution">
    <text evidence="20">The sequence shown here is derived from an EMBL/GenBank/DDBJ whole genome shotgun (WGS) entry which is preliminary data.</text>
</comment>
<dbReference type="GO" id="GO:0000287">
    <property type="term" value="F:magnesium ion binding"/>
    <property type="evidence" value="ECO:0007669"/>
    <property type="project" value="UniProtKB-UniRule"/>
</dbReference>
<comment type="catalytic activity">
    <reaction evidence="16 18">
        <text>N-acetyl-alpha-D-glucosamine 1-phosphate + UTP + H(+) = UDP-N-acetyl-alpha-D-glucosamine + diphosphate</text>
        <dbReference type="Rhea" id="RHEA:13509"/>
        <dbReference type="ChEBI" id="CHEBI:15378"/>
        <dbReference type="ChEBI" id="CHEBI:33019"/>
        <dbReference type="ChEBI" id="CHEBI:46398"/>
        <dbReference type="ChEBI" id="CHEBI:57705"/>
        <dbReference type="ChEBI" id="CHEBI:57776"/>
        <dbReference type="EC" id="2.7.7.23"/>
    </reaction>
</comment>
<evidence type="ECO:0000256" key="7">
    <source>
        <dbReference type="ARBA" id="ARBA00022723"/>
    </source>
</evidence>
<protein>
    <recommendedName>
        <fullName evidence="18">Bifunctional protein GlmU</fullName>
    </recommendedName>
    <domain>
        <recommendedName>
            <fullName evidence="18">UDP-N-acetylglucosamine pyrophosphorylase</fullName>
            <ecNumber evidence="18">2.7.7.23</ecNumber>
        </recommendedName>
        <alternativeName>
            <fullName evidence="18">N-acetylglucosamine-1-phosphate uridyltransferase</fullName>
        </alternativeName>
    </domain>
    <domain>
        <recommendedName>
            <fullName evidence="18">Glucosamine-1-phosphate N-acetyltransferase</fullName>
            <ecNumber evidence="18">2.3.1.157</ecNumber>
        </recommendedName>
    </domain>
</protein>
<dbReference type="PANTHER" id="PTHR43584">
    <property type="entry name" value="NUCLEOTIDYL TRANSFERASE"/>
    <property type="match status" value="1"/>
</dbReference>
<dbReference type="GO" id="GO:0005737">
    <property type="term" value="C:cytoplasm"/>
    <property type="evidence" value="ECO:0007669"/>
    <property type="project" value="UniProtKB-SubCell"/>
</dbReference>
<keyword evidence="5 18" id="KW-0808">Transferase</keyword>
<dbReference type="InterPro" id="IPR001451">
    <property type="entry name" value="Hexapep"/>
</dbReference>
<dbReference type="CDD" id="cd02540">
    <property type="entry name" value="GT2_GlmU_N_bac"/>
    <property type="match status" value="1"/>
</dbReference>
<reference evidence="20" key="1">
    <citation type="submission" date="2020-10" db="EMBL/GenBank/DDBJ databases">
        <title>Taxonomic study of unclassified bacteria belonging to the class Ktedonobacteria.</title>
        <authorList>
            <person name="Yabe S."/>
            <person name="Wang C.M."/>
            <person name="Zheng Y."/>
            <person name="Sakai Y."/>
            <person name="Cavaletti L."/>
            <person name="Monciardini P."/>
            <person name="Donadio S."/>
        </authorList>
    </citation>
    <scope>NUCLEOTIDE SEQUENCE</scope>
    <source>
        <strain evidence="20">SOSP1-1</strain>
    </source>
</reference>
<evidence type="ECO:0000256" key="10">
    <source>
        <dbReference type="ARBA" id="ARBA00022960"/>
    </source>
</evidence>
<feature type="binding site" evidence="18">
    <location>
        <position position="242"/>
    </location>
    <ligand>
        <name>UDP-N-acetyl-alpha-D-glucosamine</name>
        <dbReference type="ChEBI" id="CHEBI:57705"/>
    </ligand>
</feature>
<dbReference type="NCBIfam" id="TIGR01173">
    <property type="entry name" value="glmU"/>
    <property type="match status" value="1"/>
</dbReference>
<feature type="binding site" evidence="18">
    <location>
        <position position="156"/>
    </location>
    <ligand>
        <name>UDP-N-acetyl-alpha-D-glucosamine</name>
        <dbReference type="ChEBI" id="CHEBI:57705"/>
    </ligand>
</feature>
<dbReference type="Proteomes" id="UP000612362">
    <property type="component" value="Unassembled WGS sequence"/>
</dbReference>
<evidence type="ECO:0000256" key="2">
    <source>
        <dbReference type="ARBA" id="ARBA00007707"/>
    </source>
</evidence>
<dbReference type="Gene3D" id="3.90.550.10">
    <property type="entry name" value="Spore Coat Polysaccharide Biosynthesis Protein SpsA, Chain A"/>
    <property type="match status" value="1"/>
</dbReference>
<dbReference type="GO" id="GO:0000902">
    <property type="term" value="P:cell morphogenesis"/>
    <property type="evidence" value="ECO:0007669"/>
    <property type="project" value="UniProtKB-UniRule"/>
</dbReference>
<comment type="similarity">
    <text evidence="2 18">In the C-terminal section; belongs to the transferase hexapeptide repeat family.</text>
</comment>
<feature type="binding site" evidence="18">
    <location>
        <position position="119"/>
    </location>
    <ligand>
        <name>Mg(2+)</name>
        <dbReference type="ChEBI" id="CHEBI:18420"/>
    </ligand>
</feature>
<keyword evidence="10 18" id="KW-0133">Cell shape</keyword>
<dbReference type="GO" id="GO:0008360">
    <property type="term" value="P:regulation of cell shape"/>
    <property type="evidence" value="ECO:0007669"/>
    <property type="project" value="UniProtKB-KW"/>
</dbReference>
<evidence type="ECO:0000256" key="9">
    <source>
        <dbReference type="ARBA" id="ARBA00022842"/>
    </source>
</evidence>
<dbReference type="InterPro" id="IPR025877">
    <property type="entry name" value="MobA-like_NTP_Trfase"/>
</dbReference>
<dbReference type="GO" id="GO:0009245">
    <property type="term" value="P:lipid A biosynthetic process"/>
    <property type="evidence" value="ECO:0007669"/>
    <property type="project" value="UniProtKB-UniRule"/>
</dbReference>
<evidence type="ECO:0000256" key="13">
    <source>
        <dbReference type="ARBA" id="ARBA00023315"/>
    </source>
</evidence>
<dbReference type="EC" id="2.3.1.157" evidence="18"/>
<feature type="binding site" evidence="18">
    <location>
        <position position="86"/>
    </location>
    <ligand>
        <name>UDP-N-acetyl-alpha-D-glucosamine</name>
        <dbReference type="ChEBI" id="CHEBI:57705"/>
    </ligand>
</feature>
<dbReference type="GO" id="GO:0006048">
    <property type="term" value="P:UDP-N-acetylglucosamine biosynthetic process"/>
    <property type="evidence" value="ECO:0007669"/>
    <property type="project" value="UniProtKB-UniPathway"/>
</dbReference>
<dbReference type="EMBL" id="BNJF01000001">
    <property type="protein sequence ID" value="GHO42657.1"/>
    <property type="molecule type" value="Genomic_DNA"/>
</dbReference>
<organism evidence="20 21">
    <name type="scientific">Ktedonospora formicarum</name>
    <dbReference type="NCBI Taxonomy" id="2778364"/>
    <lineage>
        <taxon>Bacteria</taxon>
        <taxon>Bacillati</taxon>
        <taxon>Chloroflexota</taxon>
        <taxon>Ktedonobacteria</taxon>
        <taxon>Ktedonobacterales</taxon>
        <taxon>Ktedonobacteraceae</taxon>
        <taxon>Ktedonospora</taxon>
    </lineage>
</organism>
<comment type="function">
    <text evidence="17 18">Catalyzes the last two sequential reactions in the de novo biosynthetic pathway for UDP-N-acetylglucosamine (UDP-GlcNAc). The C-terminal domain catalyzes the transfer of acetyl group from acetyl coenzyme A to glucosamine-1-phosphate (GlcN-1-P) to produce N-acetylglucosamine-1-phosphate (GlcNAc-1-P), which is converted into UDP-GlcNAc by the transfer of uridine 5-monophosphate (from uridine 5-triphosphate), a reaction catalyzed by the N-terminal domain.</text>
</comment>
<feature type="region of interest" description="Linker" evidence="18">
    <location>
        <begin position="245"/>
        <end position="265"/>
    </location>
</feature>
<keyword evidence="13 18" id="KW-0012">Acyltransferase</keyword>
<feature type="binding site" evidence="18">
    <location>
        <position position="23"/>
    </location>
    <ligand>
        <name>UDP-N-acetyl-alpha-D-glucosamine</name>
        <dbReference type="ChEBI" id="CHEBI:57705"/>
    </ligand>
</feature>
<comment type="subcellular location">
    <subcellularLocation>
        <location evidence="1 18">Cytoplasm</location>
    </subcellularLocation>
</comment>
<keyword evidence="21" id="KW-1185">Reference proteome</keyword>
<evidence type="ECO:0000256" key="18">
    <source>
        <dbReference type="HAMAP-Rule" id="MF_01631"/>
    </source>
</evidence>
<dbReference type="GO" id="GO:0071555">
    <property type="term" value="P:cell wall organization"/>
    <property type="evidence" value="ECO:0007669"/>
    <property type="project" value="UniProtKB-KW"/>
</dbReference>
<dbReference type="AlphaFoldDB" id="A0A8J3MNE8"/>
<name>A0A8J3MNE8_9CHLR</name>
<feature type="binding site" evidence="18">
    <location>
        <position position="437"/>
    </location>
    <ligand>
        <name>acetyl-CoA</name>
        <dbReference type="ChEBI" id="CHEBI:57288"/>
    </ligand>
</feature>
<dbReference type="InterPro" id="IPR011004">
    <property type="entry name" value="Trimer_LpxA-like_sf"/>
</dbReference>
<accession>A0A8J3MNE8</accession>
<evidence type="ECO:0000256" key="14">
    <source>
        <dbReference type="ARBA" id="ARBA00023316"/>
    </source>
</evidence>
<evidence type="ECO:0000256" key="11">
    <source>
        <dbReference type="ARBA" id="ARBA00022984"/>
    </source>
</evidence>
<comment type="subunit">
    <text evidence="18">Homotrimer.</text>
</comment>
<dbReference type="Pfam" id="PF12804">
    <property type="entry name" value="NTP_transf_3"/>
    <property type="match status" value="1"/>
</dbReference>
<keyword evidence="11 18" id="KW-0573">Peptidoglycan synthesis</keyword>
<feature type="binding site" evidence="18">
    <location>
        <begin position="9"/>
        <end position="12"/>
    </location>
    <ligand>
        <name>UDP-N-acetyl-alpha-D-glucosamine</name>
        <dbReference type="ChEBI" id="CHEBI:57705"/>
    </ligand>
</feature>
<evidence type="ECO:0000256" key="16">
    <source>
        <dbReference type="ARBA" id="ARBA00048493"/>
    </source>
</evidence>
<feature type="binding site" evidence="18">
    <location>
        <position position="380"/>
    </location>
    <ligand>
        <name>UDP-N-acetyl-alpha-D-glucosamine</name>
        <dbReference type="ChEBI" id="CHEBI:57705"/>
    </ligand>
</feature>
<feature type="binding site" evidence="18">
    <location>
        <position position="171"/>
    </location>
    <ligand>
        <name>UDP-N-acetyl-alpha-D-glucosamine</name>
        <dbReference type="ChEBI" id="CHEBI:57705"/>
    </ligand>
</feature>
<dbReference type="InterPro" id="IPR005882">
    <property type="entry name" value="Bifunctional_GlmU"/>
</dbReference>
<evidence type="ECO:0000256" key="5">
    <source>
        <dbReference type="ARBA" id="ARBA00022679"/>
    </source>
</evidence>
<dbReference type="GO" id="GO:0016020">
    <property type="term" value="C:membrane"/>
    <property type="evidence" value="ECO:0007669"/>
    <property type="project" value="GOC"/>
</dbReference>
<evidence type="ECO:0000256" key="1">
    <source>
        <dbReference type="ARBA" id="ARBA00004496"/>
    </source>
</evidence>
<evidence type="ECO:0000256" key="8">
    <source>
        <dbReference type="ARBA" id="ARBA00022737"/>
    </source>
</evidence>
<evidence type="ECO:0000313" key="20">
    <source>
        <dbReference type="EMBL" id="GHO42657.1"/>
    </source>
</evidence>
<comment type="pathway">
    <text evidence="18">Nucleotide-sugar biosynthesis; UDP-N-acetyl-alpha-D-glucosamine biosynthesis; N-acetyl-alpha-D-glucosamine 1-phosphate from alpha-D-glucosamine 6-phosphate (route II): step 2/2.</text>
</comment>
<dbReference type="UniPathway" id="UPA00973"/>
<comment type="pathway">
    <text evidence="18">Nucleotide-sugar biosynthesis; UDP-N-acetyl-alpha-D-glucosamine biosynthesis; UDP-N-acetyl-alpha-D-glucosamine from N-acetyl-alpha-D-glucosamine 1-phosphate: step 1/1.</text>
</comment>
<evidence type="ECO:0000256" key="15">
    <source>
        <dbReference type="ARBA" id="ARBA00048247"/>
    </source>
</evidence>
<feature type="binding site" evidence="18">
    <location>
        <position position="391"/>
    </location>
    <ligand>
        <name>UDP-N-acetyl-alpha-D-glucosamine</name>
        <dbReference type="ChEBI" id="CHEBI:57705"/>
    </ligand>
</feature>
<dbReference type="GO" id="GO:0019134">
    <property type="term" value="F:glucosamine-1-phosphate N-acetyltransferase activity"/>
    <property type="evidence" value="ECO:0007669"/>
    <property type="project" value="UniProtKB-UniRule"/>
</dbReference>
<feature type="binding site" evidence="18">
    <location>
        <position position="347"/>
    </location>
    <ligand>
        <name>UDP-N-acetyl-alpha-D-glucosamine</name>
        <dbReference type="ChEBI" id="CHEBI:57705"/>
    </ligand>
</feature>
<comment type="catalytic activity">
    <reaction evidence="15 18">
        <text>alpha-D-glucosamine 1-phosphate + acetyl-CoA = N-acetyl-alpha-D-glucosamine 1-phosphate + CoA + H(+)</text>
        <dbReference type="Rhea" id="RHEA:13725"/>
        <dbReference type="ChEBI" id="CHEBI:15378"/>
        <dbReference type="ChEBI" id="CHEBI:57287"/>
        <dbReference type="ChEBI" id="CHEBI:57288"/>
        <dbReference type="ChEBI" id="CHEBI:57776"/>
        <dbReference type="ChEBI" id="CHEBI:58516"/>
        <dbReference type="EC" id="2.3.1.157"/>
    </reaction>
</comment>
<evidence type="ECO:0000256" key="4">
    <source>
        <dbReference type="ARBA" id="ARBA00022490"/>
    </source>
</evidence>
<dbReference type="InterPro" id="IPR050065">
    <property type="entry name" value="GlmU-like"/>
</dbReference>
<dbReference type="InterPro" id="IPR038009">
    <property type="entry name" value="GlmU_C_LbH"/>
</dbReference>
<keyword evidence="4 18" id="KW-0963">Cytoplasm</keyword>
<dbReference type="EC" id="2.7.7.23" evidence="18"/>
<comment type="similarity">
    <text evidence="3 18">In the N-terminal section; belongs to the N-acetylglucosamine-1-phosphate uridyltransferase family.</text>
</comment>
<keyword evidence="8 18" id="KW-0677">Repeat</keyword>
<evidence type="ECO:0000256" key="6">
    <source>
        <dbReference type="ARBA" id="ARBA00022695"/>
    </source>
</evidence>
<dbReference type="InterPro" id="IPR029044">
    <property type="entry name" value="Nucleotide-diphossugar_trans"/>
</dbReference>
<sequence length="476" mass="51174">MNTYATVVLAAGKGTRMRSKLHKVLHRLAGSPLLEHVLKAVEAIPSTPIFAPLRASVSTHRPVVVLGHESEQIEAAFGERCHYAIQEEQLGTGHAVLAAREAVDALNPLPDTVLVCYGDTPLVHPDIFAGIVAEHILHKATITFLTARANGPSDFGRIVRDEQGNVQGIVEVKRATEQQLRITEINSGVYCFDRAWLWSALENLPRNPAGEYYLTDLIEIASQQGREIATVEGTLDETIGINNRLQLAQAEQVLRQRILERHMYAGVTILDPATTYIDDEVEIGCDTVLLPNTILTGRTVIGAECSIGPSTTIDQSVVGSRCSIRNSVVEEATLEDDVRVGPFSHCRPGAHLASGVYLGNYAEVKNSYLGPQTQMHHFSYVGDATVGSGANISAGSITSNFDGKAKHRTIIGEGAFIGCDTTLVAPVTVGDRAYTGAGAVVNRDVPADTLVVGVPARFLRSLKQEEDASATASEKQ</sequence>
<feature type="binding site" evidence="18">
    <location>
        <begin position="117"/>
        <end position="119"/>
    </location>
    <ligand>
        <name>UDP-N-acetyl-alpha-D-glucosamine</name>
        <dbReference type="ChEBI" id="CHEBI:57705"/>
    </ligand>
</feature>
<dbReference type="UniPathway" id="UPA00113">
    <property type="reaction ID" value="UER00532"/>
</dbReference>
<feature type="binding site" evidence="18">
    <location>
        <position position="365"/>
    </location>
    <ligand>
        <name>UDP-N-acetyl-alpha-D-glucosamine</name>
        <dbReference type="ChEBI" id="CHEBI:57705"/>
    </ligand>
</feature>
<dbReference type="PANTHER" id="PTHR43584:SF3">
    <property type="entry name" value="BIFUNCTIONAL PROTEIN GLMU"/>
    <property type="match status" value="1"/>
</dbReference>
<dbReference type="SUPFAM" id="SSF51161">
    <property type="entry name" value="Trimeric LpxA-like enzymes"/>
    <property type="match status" value="1"/>
</dbReference>
<dbReference type="Gene3D" id="2.160.10.10">
    <property type="entry name" value="Hexapeptide repeat proteins"/>
    <property type="match status" value="1"/>
</dbReference>
<comment type="caution">
    <text evidence="18">Lacks conserved residue(s) required for the propagation of feature annotation.</text>
</comment>
<dbReference type="SUPFAM" id="SSF53448">
    <property type="entry name" value="Nucleotide-diphospho-sugar transferases"/>
    <property type="match status" value="1"/>
</dbReference>
<feature type="binding site" evidence="18">
    <location>
        <position position="242"/>
    </location>
    <ligand>
        <name>Mg(2+)</name>
        <dbReference type="ChEBI" id="CHEBI:18420"/>
    </ligand>
</feature>
<dbReference type="HAMAP" id="MF_01631">
    <property type="entry name" value="GlmU"/>
    <property type="match status" value="1"/>
</dbReference>
<keyword evidence="12 18" id="KW-0511">Multifunctional enzyme</keyword>
<keyword evidence="14 18" id="KW-0961">Cell wall biogenesis/degradation</keyword>
<evidence type="ECO:0000313" key="21">
    <source>
        <dbReference type="Proteomes" id="UP000612362"/>
    </source>
</evidence>
<feature type="binding site" evidence="18">
    <location>
        <position position="394"/>
    </location>
    <ligand>
        <name>acetyl-CoA</name>
        <dbReference type="ChEBI" id="CHEBI:57288"/>
    </ligand>
</feature>
<comment type="cofactor">
    <cofactor evidence="18">
        <name>Mg(2+)</name>
        <dbReference type="ChEBI" id="CHEBI:18420"/>
    </cofactor>
    <text evidence="18">Binds 1 Mg(2+) ion per subunit.</text>
</comment>